<feature type="transmembrane region" description="Helical" evidence="8">
    <location>
        <begin position="453"/>
        <end position="473"/>
    </location>
</feature>
<protein>
    <submittedName>
        <fullName evidence="10">Peptide transporter</fullName>
    </submittedName>
</protein>
<dbReference type="Pfam" id="PF00854">
    <property type="entry name" value="PTR2"/>
    <property type="match status" value="1"/>
</dbReference>
<evidence type="ECO:0000256" key="6">
    <source>
        <dbReference type="ARBA" id="ARBA00022989"/>
    </source>
</evidence>
<dbReference type="InterPro" id="IPR036259">
    <property type="entry name" value="MFS_trans_sf"/>
</dbReference>
<organism evidence="10 11">
    <name type="scientific">Actinoplanes siamensis</name>
    <dbReference type="NCBI Taxonomy" id="1223317"/>
    <lineage>
        <taxon>Bacteria</taxon>
        <taxon>Bacillati</taxon>
        <taxon>Actinomycetota</taxon>
        <taxon>Actinomycetes</taxon>
        <taxon>Micromonosporales</taxon>
        <taxon>Micromonosporaceae</taxon>
        <taxon>Actinoplanes</taxon>
    </lineage>
</organism>
<feature type="transmembrane region" description="Helical" evidence="8">
    <location>
        <begin position="245"/>
        <end position="267"/>
    </location>
</feature>
<evidence type="ECO:0000313" key="10">
    <source>
        <dbReference type="EMBL" id="GIF07083.1"/>
    </source>
</evidence>
<comment type="caution">
    <text evidence="10">The sequence shown here is derived from an EMBL/GenBank/DDBJ whole genome shotgun (WGS) entry which is preliminary data.</text>
</comment>
<keyword evidence="3" id="KW-0813">Transport</keyword>
<dbReference type="InterPro" id="IPR050171">
    <property type="entry name" value="MFS_Transporters"/>
</dbReference>
<dbReference type="PANTHER" id="PTHR23517:SF15">
    <property type="entry name" value="PROTON-DEPENDENT OLIGOPEPTIDE FAMILY TRANSPORT PROTEIN"/>
    <property type="match status" value="1"/>
</dbReference>
<feature type="transmembrane region" description="Helical" evidence="8">
    <location>
        <begin position="329"/>
        <end position="347"/>
    </location>
</feature>
<evidence type="ECO:0000259" key="9">
    <source>
        <dbReference type="PROSITE" id="PS50850"/>
    </source>
</evidence>
<dbReference type="InterPro" id="IPR005279">
    <property type="entry name" value="Dipep/tripep_permease"/>
</dbReference>
<evidence type="ECO:0000313" key="11">
    <source>
        <dbReference type="Proteomes" id="UP000629619"/>
    </source>
</evidence>
<feature type="transmembrane region" description="Helical" evidence="8">
    <location>
        <begin position="388"/>
        <end position="417"/>
    </location>
</feature>
<keyword evidence="7 8" id="KW-0472">Membrane</keyword>
<dbReference type="PROSITE" id="PS50850">
    <property type="entry name" value="MFS"/>
    <property type="match status" value="1"/>
</dbReference>
<evidence type="ECO:0000256" key="7">
    <source>
        <dbReference type="ARBA" id="ARBA00023136"/>
    </source>
</evidence>
<dbReference type="SUPFAM" id="SSF103473">
    <property type="entry name" value="MFS general substrate transporter"/>
    <property type="match status" value="2"/>
</dbReference>
<feature type="transmembrane region" description="Helical" evidence="8">
    <location>
        <begin position="30"/>
        <end position="48"/>
    </location>
</feature>
<feature type="transmembrane region" description="Helical" evidence="8">
    <location>
        <begin position="100"/>
        <end position="127"/>
    </location>
</feature>
<comment type="subcellular location">
    <subcellularLocation>
        <location evidence="1">Cell membrane</location>
        <topology evidence="1">Multi-pass membrane protein</topology>
    </subcellularLocation>
</comment>
<dbReference type="Proteomes" id="UP000629619">
    <property type="component" value="Unassembled WGS sequence"/>
</dbReference>
<evidence type="ECO:0000256" key="8">
    <source>
        <dbReference type="SAM" id="Phobius"/>
    </source>
</evidence>
<evidence type="ECO:0000256" key="2">
    <source>
        <dbReference type="ARBA" id="ARBA00005982"/>
    </source>
</evidence>
<gene>
    <name evidence="10" type="ORF">Asi03nite_46210</name>
</gene>
<sequence>MTGPPTGQVSLSRMPAWYRSLFVADALERFGYYGMHAVLVLFAAGARADGGLGLSIGDAAALFGMWVSLMFALSLLGGWLGDRVLGQRPALIGGSMLSAAGYAMLACPWPGAALTGLAVVAVGGALFKPNHQALVNTLLPDQAARESGISLMYVGTQFSALVAPLVTGFVGERVDWQLGFGLGAAVMAACGVWLLVTAPGFDGAGTSPRRPLDEAERRRVGVWAAVGGLLVAALVAGAVTGRVGVLGGVAVVGLVSLLLTVGGYVWLHRDPLLGAADRRRLRVFLLVFLGTTLFWMIIAQAGSVLTAFARDEVDRQFGGFLVPASWLQAVTPLGLLVFAPVLASVLPRYGRRHALAGRLATGLALVGAGFLLMAVAAVTAAGPARASAGWLVACYLCNAVGEIVVAAASIAACAEVLPMAFLGRVMGMYWLFAAIGGGVGNGALARLSTTVPLPRYFAVLGGLAVAAGIAFHLGRRRLSAALAPEPATVAADPAPAAG</sequence>
<feature type="transmembrane region" description="Helical" evidence="8">
    <location>
        <begin position="283"/>
        <end position="309"/>
    </location>
</feature>
<feature type="transmembrane region" description="Helical" evidence="8">
    <location>
        <begin position="60"/>
        <end position="80"/>
    </location>
</feature>
<dbReference type="EMBL" id="BOMW01000044">
    <property type="protein sequence ID" value="GIF07083.1"/>
    <property type="molecule type" value="Genomic_DNA"/>
</dbReference>
<evidence type="ECO:0000256" key="5">
    <source>
        <dbReference type="ARBA" id="ARBA00022692"/>
    </source>
</evidence>
<dbReference type="InterPro" id="IPR000109">
    <property type="entry name" value="POT_fam"/>
</dbReference>
<feature type="transmembrane region" description="Helical" evidence="8">
    <location>
        <begin position="359"/>
        <end position="382"/>
    </location>
</feature>
<keyword evidence="4" id="KW-1003">Cell membrane</keyword>
<accession>A0A919NA00</accession>
<dbReference type="GO" id="GO:0005886">
    <property type="term" value="C:plasma membrane"/>
    <property type="evidence" value="ECO:0007669"/>
    <property type="project" value="UniProtKB-SubCell"/>
</dbReference>
<feature type="domain" description="Major facilitator superfamily (MFS) profile" evidence="9">
    <location>
        <begin position="283"/>
        <end position="498"/>
    </location>
</feature>
<feature type="transmembrane region" description="Helical" evidence="8">
    <location>
        <begin position="176"/>
        <end position="199"/>
    </location>
</feature>
<dbReference type="GO" id="GO:0015833">
    <property type="term" value="P:peptide transport"/>
    <property type="evidence" value="ECO:0007669"/>
    <property type="project" value="InterPro"/>
</dbReference>
<keyword evidence="5 8" id="KW-0812">Transmembrane</keyword>
<dbReference type="InterPro" id="IPR020846">
    <property type="entry name" value="MFS_dom"/>
</dbReference>
<evidence type="ECO:0000256" key="1">
    <source>
        <dbReference type="ARBA" id="ARBA00004651"/>
    </source>
</evidence>
<feature type="transmembrane region" description="Helical" evidence="8">
    <location>
        <begin position="220"/>
        <end position="239"/>
    </location>
</feature>
<dbReference type="Gene3D" id="1.20.1250.20">
    <property type="entry name" value="MFS general substrate transporter like domains"/>
    <property type="match status" value="1"/>
</dbReference>
<dbReference type="PANTHER" id="PTHR23517">
    <property type="entry name" value="RESISTANCE PROTEIN MDTM, PUTATIVE-RELATED-RELATED"/>
    <property type="match status" value="1"/>
</dbReference>
<feature type="transmembrane region" description="Helical" evidence="8">
    <location>
        <begin position="429"/>
        <end position="447"/>
    </location>
</feature>
<evidence type="ECO:0000256" key="4">
    <source>
        <dbReference type="ARBA" id="ARBA00022475"/>
    </source>
</evidence>
<dbReference type="GO" id="GO:1904680">
    <property type="term" value="F:peptide transmembrane transporter activity"/>
    <property type="evidence" value="ECO:0007669"/>
    <property type="project" value="InterPro"/>
</dbReference>
<reference evidence="10" key="1">
    <citation type="submission" date="2021-01" db="EMBL/GenBank/DDBJ databases">
        <title>Whole genome shotgun sequence of Actinoplanes siamensis NBRC 109076.</title>
        <authorList>
            <person name="Komaki H."/>
            <person name="Tamura T."/>
        </authorList>
    </citation>
    <scope>NUCLEOTIDE SEQUENCE</scope>
    <source>
        <strain evidence="10">NBRC 109076</strain>
    </source>
</reference>
<dbReference type="RefSeq" id="WP_378015100.1">
    <property type="nucleotide sequence ID" value="NZ_JBHSBE010000004.1"/>
</dbReference>
<dbReference type="NCBIfam" id="TIGR00924">
    <property type="entry name" value="yjdL_sub1_fam"/>
    <property type="match status" value="1"/>
</dbReference>
<evidence type="ECO:0000256" key="3">
    <source>
        <dbReference type="ARBA" id="ARBA00022448"/>
    </source>
</evidence>
<dbReference type="AlphaFoldDB" id="A0A919NA00"/>
<proteinExistence type="inferred from homology"/>
<name>A0A919NA00_9ACTN</name>
<comment type="similarity">
    <text evidence="2">Belongs to the major facilitator superfamily. Proton-dependent oligopeptide transporter (POT/PTR) (TC 2.A.17) family.</text>
</comment>
<feature type="transmembrane region" description="Helical" evidence="8">
    <location>
        <begin position="148"/>
        <end position="170"/>
    </location>
</feature>
<keyword evidence="11" id="KW-1185">Reference proteome</keyword>
<keyword evidence="6 8" id="KW-1133">Transmembrane helix</keyword>